<proteinExistence type="inferred from homology"/>
<comment type="function">
    <text evidence="10">Part of the ABC transporter complex UgpBAEC involved in sn-glycerol-3-phosphate (G3P) import. Probably responsible for the translocation of the substrate across the membrane.</text>
</comment>
<gene>
    <name evidence="14" type="ORF">JP75_00950</name>
</gene>
<dbReference type="Gene3D" id="1.10.3720.10">
    <property type="entry name" value="MetI-like"/>
    <property type="match status" value="1"/>
</dbReference>
<comment type="subcellular location">
    <subcellularLocation>
        <location evidence="1">Cell inner membrane</location>
        <topology evidence="1">Multi-pass membrane protein</topology>
    </subcellularLocation>
    <subcellularLocation>
        <location evidence="12">Cell membrane</location>
        <topology evidence="12">Multi-pass membrane protein</topology>
    </subcellularLocation>
</comment>
<feature type="transmembrane region" description="Helical" evidence="12">
    <location>
        <begin position="265"/>
        <end position="284"/>
    </location>
</feature>
<protein>
    <recommendedName>
        <fullName evidence="11">sn-glycerol-3-phosphate transport system permease protein UgpA</fullName>
    </recommendedName>
</protein>
<dbReference type="GO" id="GO:0055085">
    <property type="term" value="P:transmembrane transport"/>
    <property type="evidence" value="ECO:0007669"/>
    <property type="project" value="InterPro"/>
</dbReference>
<dbReference type="OrthoDB" id="9773727at2"/>
<feature type="transmembrane region" description="Helical" evidence="12">
    <location>
        <begin position="207"/>
        <end position="226"/>
    </location>
</feature>
<dbReference type="InterPro" id="IPR000515">
    <property type="entry name" value="MetI-like"/>
</dbReference>
<keyword evidence="8 12" id="KW-1133">Transmembrane helix</keyword>
<evidence type="ECO:0000256" key="4">
    <source>
        <dbReference type="ARBA" id="ARBA00022448"/>
    </source>
</evidence>
<keyword evidence="5" id="KW-1003">Cell membrane</keyword>
<dbReference type="GO" id="GO:0005886">
    <property type="term" value="C:plasma membrane"/>
    <property type="evidence" value="ECO:0007669"/>
    <property type="project" value="UniProtKB-SubCell"/>
</dbReference>
<reference evidence="14 15" key="1">
    <citation type="submission" date="2014-08" db="EMBL/GenBank/DDBJ databases">
        <authorList>
            <person name="Hassan Y.I."/>
            <person name="Lepp D."/>
            <person name="Zhou T."/>
        </authorList>
    </citation>
    <scope>NUCLEOTIDE SEQUENCE [LARGE SCALE GENOMIC DNA]</scope>
    <source>
        <strain evidence="14 15">IFO13584</strain>
    </source>
</reference>
<keyword evidence="7 12" id="KW-0812">Transmembrane</keyword>
<keyword evidence="6" id="KW-0997">Cell inner membrane</keyword>
<dbReference type="Pfam" id="PF00528">
    <property type="entry name" value="BPD_transp_1"/>
    <property type="match status" value="1"/>
</dbReference>
<keyword evidence="9 12" id="KW-0472">Membrane</keyword>
<evidence type="ECO:0000256" key="10">
    <source>
        <dbReference type="ARBA" id="ARBA00037054"/>
    </source>
</evidence>
<dbReference type="InterPro" id="IPR050809">
    <property type="entry name" value="UgpAE/MalFG_permease"/>
</dbReference>
<dbReference type="PROSITE" id="PS50928">
    <property type="entry name" value="ABC_TM1"/>
    <property type="match status" value="1"/>
</dbReference>
<evidence type="ECO:0000256" key="2">
    <source>
        <dbReference type="ARBA" id="ARBA00009306"/>
    </source>
</evidence>
<comment type="subunit">
    <text evidence="3">The complex is composed of two ATP-binding proteins (UgpC), two transmembrane proteins (UgpA and UgpE) and a solute-binding protein (UgpB).</text>
</comment>
<evidence type="ECO:0000256" key="6">
    <source>
        <dbReference type="ARBA" id="ARBA00022519"/>
    </source>
</evidence>
<evidence type="ECO:0000256" key="7">
    <source>
        <dbReference type="ARBA" id="ARBA00022692"/>
    </source>
</evidence>
<evidence type="ECO:0000313" key="15">
    <source>
        <dbReference type="Proteomes" id="UP000028981"/>
    </source>
</evidence>
<organism evidence="14 15">
    <name type="scientific">Devosia riboflavina</name>
    <dbReference type="NCBI Taxonomy" id="46914"/>
    <lineage>
        <taxon>Bacteria</taxon>
        <taxon>Pseudomonadati</taxon>
        <taxon>Pseudomonadota</taxon>
        <taxon>Alphaproteobacteria</taxon>
        <taxon>Hyphomicrobiales</taxon>
        <taxon>Devosiaceae</taxon>
        <taxon>Devosia</taxon>
    </lineage>
</organism>
<evidence type="ECO:0000256" key="9">
    <source>
        <dbReference type="ARBA" id="ARBA00023136"/>
    </source>
</evidence>
<evidence type="ECO:0000256" key="3">
    <source>
        <dbReference type="ARBA" id="ARBA00011557"/>
    </source>
</evidence>
<accession>A0A087M799</accession>
<evidence type="ECO:0000259" key="13">
    <source>
        <dbReference type="PROSITE" id="PS50928"/>
    </source>
</evidence>
<dbReference type="AlphaFoldDB" id="A0A087M799"/>
<feature type="transmembrane region" description="Helical" evidence="12">
    <location>
        <begin position="154"/>
        <end position="180"/>
    </location>
</feature>
<dbReference type="PANTHER" id="PTHR43227:SF9">
    <property type="entry name" value="SN-GLYCEROL-3-PHOSPHATE TRANSPORT SYSTEM PERMEASE PROTEIN UGPA"/>
    <property type="match status" value="1"/>
</dbReference>
<keyword evidence="15" id="KW-1185">Reference proteome</keyword>
<evidence type="ECO:0000313" key="14">
    <source>
        <dbReference type="EMBL" id="KFL32752.1"/>
    </source>
</evidence>
<name>A0A087M799_9HYPH</name>
<dbReference type="CDD" id="cd06261">
    <property type="entry name" value="TM_PBP2"/>
    <property type="match status" value="1"/>
</dbReference>
<keyword evidence="4 12" id="KW-0813">Transport</keyword>
<dbReference type="STRING" id="46914.JP75_00950"/>
<dbReference type="SUPFAM" id="SSF161098">
    <property type="entry name" value="MetI-like"/>
    <property type="match status" value="1"/>
</dbReference>
<dbReference type="InterPro" id="IPR035906">
    <property type="entry name" value="MetI-like_sf"/>
</dbReference>
<evidence type="ECO:0000256" key="1">
    <source>
        <dbReference type="ARBA" id="ARBA00004429"/>
    </source>
</evidence>
<dbReference type="Proteomes" id="UP000028981">
    <property type="component" value="Unassembled WGS sequence"/>
</dbReference>
<dbReference type="PANTHER" id="PTHR43227">
    <property type="entry name" value="BLL4140 PROTEIN"/>
    <property type="match status" value="1"/>
</dbReference>
<dbReference type="EMBL" id="JQGC01000001">
    <property type="protein sequence ID" value="KFL32752.1"/>
    <property type="molecule type" value="Genomic_DNA"/>
</dbReference>
<feature type="transmembrane region" description="Helical" evidence="12">
    <location>
        <begin position="12"/>
        <end position="30"/>
    </location>
</feature>
<sequence length="294" mass="33179">MERRAFYRNPVLPWLLIGPQLILVLVFFYWPTSQALYWAFTLEQPWGGGNTWVWLDNFIAIFRDREYWATVARSAFYAICTTGLSMAVALFLACFVDRSLKGTKLFQSVYVWPYAIAAPAAGVAFRFIFAPQSGLIGSINTLWPGIWDPSTNGIHALAMVIICHAWLGIGYNFIFFLAALQMIPRSITEAGAMDGARPLRRMFDLQLPLITPTVFFLLIMNLISSFTDSFGLIDTMTEGGPVGSTEVMVYKIYFDGFKGLDYSGAAAQSIVLMFLVIALTFVQFKWVEKRVHYN</sequence>
<comment type="similarity">
    <text evidence="2 12">Belongs to the binding-protein-dependent transport system permease family.</text>
</comment>
<evidence type="ECO:0000256" key="5">
    <source>
        <dbReference type="ARBA" id="ARBA00022475"/>
    </source>
</evidence>
<dbReference type="RefSeq" id="WP_035077841.1">
    <property type="nucleotide sequence ID" value="NZ_JQGC01000001.1"/>
</dbReference>
<feature type="transmembrane region" description="Helical" evidence="12">
    <location>
        <begin position="108"/>
        <end position="129"/>
    </location>
</feature>
<feature type="transmembrane region" description="Helical" evidence="12">
    <location>
        <begin position="75"/>
        <end position="96"/>
    </location>
</feature>
<feature type="domain" description="ABC transmembrane type-1" evidence="13">
    <location>
        <begin position="71"/>
        <end position="283"/>
    </location>
</feature>
<evidence type="ECO:0000256" key="12">
    <source>
        <dbReference type="RuleBase" id="RU363032"/>
    </source>
</evidence>
<comment type="caution">
    <text evidence="14">The sequence shown here is derived from an EMBL/GenBank/DDBJ whole genome shotgun (WGS) entry which is preliminary data.</text>
</comment>
<evidence type="ECO:0000256" key="11">
    <source>
        <dbReference type="ARBA" id="ARBA00040780"/>
    </source>
</evidence>
<evidence type="ECO:0000256" key="8">
    <source>
        <dbReference type="ARBA" id="ARBA00022989"/>
    </source>
</evidence>